<dbReference type="GO" id="GO:0046983">
    <property type="term" value="F:protein dimerization activity"/>
    <property type="evidence" value="ECO:0007669"/>
    <property type="project" value="InterPro"/>
</dbReference>
<dbReference type="AlphaFoldDB" id="A0AAD7MHT3"/>
<organism evidence="2 3">
    <name type="scientific">Mycena metata</name>
    <dbReference type="NCBI Taxonomy" id="1033252"/>
    <lineage>
        <taxon>Eukaryota</taxon>
        <taxon>Fungi</taxon>
        <taxon>Dikarya</taxon>
        <taxon>Basidiomycota</taxon>
        <taxon>Agaricomycotina</taxon>
        <taxon>Agaricomycetes</taxon>
        <taxon>Agaricomycetidae</taxon>
        <taxon>Agaricales</taxon>
        <taxon>Marasmiineae</taxon>
        <taxon>Mycenaceae</taxon>
        <taxon>Mycena</taxon>
    </lineage>
</organism>
<feature type="domain" description="HAT C-terminal dimerisation" evidence="1">
    <location>
        <begin position="4"/>
        <end position="45"/>
    </location>
</feature>
<dbReference type="Proteomes" id="UP001215598">
    <property type="component" value="Unassembled WGS sequence"/>
</dbReference>
<feature type="non-terminal residue" evidence="2">
    <location>
        <position position="1"/>
    </location>
</feature>
<gene>
    <name evidence="2" type="ORF">B0H16DRAFT_1433474</name>
</gene>
<dbReference type="SUPFAM" id="SSF53098">
    <property type="entry name" value="Ribonuclease H-like"/>
    <property type="match status" value="1"/>
</dbReference>
<protein>
    <recommendedName>
        <fullName evidence="1">HAT C-terminal dimerisation domain-containing protein</fullName>
    </recommendedName>
</protein>
<dbReference type="InterPro" id="IPR008906">
    <property type="entry name" value="HATC_C_dom"/>
</dbReference>
<evidence type="ECO:0000313" key="2">
    <source>
        <dbReference type="EMBL" id="KAJ7718061.1"/>
    </source>
</evidence>
<evidence type="ECO:0000259" key="1">
    <source>
        <dbReference type="Pfam" id="PF05699"/>
    </source>
</evidence>
<sequence length="80" mass="8844">INQFSLPATSTGVERVFSRGRQLLHFTRNRLSAKSVRTFLCLGSWSKHDLVGDQVFHTAVRENIGEKKGKGKVVDDGGSD</sequence>
<evidence type="ECO:0000313" key="3">
    <source>
        <dbReference type="Proteomes" id="UP001215598"/>
    </source>
</evidence>
<dbReference type="Pfam" id="PF05699">
    <property type="entry name" value="Dimer_Tnp_hAT"/>
    <property type="match status" value="1"/>
</dbReference>
<dbReference type="EMBL" id="JARKIB010000269">
    <property type="protein sequence ID" value="KAJ7718061.1"/>
    <property type="molecule type" value="Genomic_DNA"/>
</dbReference>
<reference evidence="2" key="1">
    <citation type="submission" date="2023-03" db="EMBL/GenBank/DDBJ databases">
        <title>Massive genome expansion in bonnet fungi (Mycena s.s.) driven by repeated elements and novel gene families across ecological guilds.</title>
        <authorList>
            <consortium name="Lawrence Berkeley National Laboratory"/>
            <person name="Harder C.B."/>
            <person name="Miyauchi S."/>
            <person name="Viragh M."/>
            <person name="Kuo A."/>
            <person name="Thoen E."/>
            <person name="Andreopoulos B."/>
            <person name="Lu D."/>
            <person name="Skrede I."/>
            <person name="Drula E."/>
            <person name="Henrissat B."/>
            <person name="Morin E."/>
            <person name="Kohler A."/>
            <person name="Barry K."/>
            <person name="LaButti K."/>
            <person name="Morin E."/>
            <person name="Salamov A."/>
            <person name="Lipzen A."/>
            <person name="Mereny Z."/>
            <person name="Hegedus B."/>
            <person name="Baldrian P."/>
            <person name="Stursova M."/>
            <person name="Weitz H."/>
            <person name="Taylor A."/>
            <person name="Grigoriev I.V."/>
            <person name="Nagy L.G."/>
            <person name="Martin F."/>
            <person name="Kauserud H."/>
        </authorList>
    </citation>
    <scope>NUCLEOTIDE SEQUENCE</scope>
    <source>
        <strain evidence="2">CBHHK182m</strain>
    </source>
</reference>
<comment type="caution">
    <text evidence="2">The sequence shown here is derived from an EMBL/GenBank/DDBJ whole genome shotgun (WGS) entry which is preliminary data.</text>
</comment>
<accession>A0AAD7MHT3</accession>
<keyword evidence="3" id="KW-1185">Reference proteome</keyword>
<name>A0AAD7MHT3_9AGAR</name>
<proteinExistence type="predicted"/>
<dbReference type="InterPro" id="IPR012337">
    <property type="entry name" value="RNaseH-like_sf"/>
</dbReference>